<protein>
    <submittedName>
        <fullName evidence="2">Uncharacterized protein</fullName>
    </submittedName>
</protein>
<sequence length="286" mass="33241">MPSHYMDRLRSQATTPPPPPPPPPRSESPESVYDDLLDLAPDVIALDRYANNGTPPPVERLPSPEPEKPQEKKPEKPRGSIFRRTGEFLRPWNDGMDERRREIWAYFRSAAFAESARKTKAFYDRFRPPPEQRDHSRFVTYDEYLRNRGTYKPYLQPICNSRRDELRRIAEYAARKRTERQLPASEERIKYQLRKYNDAVARANGRSYDGDIMCPMLPLSSELYIYEGDGEAEGCELEGFPAHIGGLHFLNDGELNGLLGHLQIDISRMVDRKTKMDAIIGRWIRF</sequence>
<proteinExistence type="predicted"/>
<comment type="caution">
    <text evidence="2">The sequence shown here is derived from an EMBL/GenBank/DDBJ whole genome shotgun (WGS) entry which is preliminary data.</text>
</comment>
<keyword evidence="3" id="KW-1185">Reference proteome</keyword>
<dbReference type="EMBL" id="LSBJ02000006">
    <property type="protein sequence ID" value="OAQ63438.1"/>
    <property type="molecule type" value="Genomic_DNA"/>
</dbReference>
<accession>A0A179FDK7</accession>
<evidence type="ECO:0000313" key="3">
    <source>
        <dbReference type="Proteomes" id="UP000078397"/>
    </source>
</evidence>
<evidence type="ECO:0000256" key="1">
    <source>
        <dbReference type="SAM" id="MobiDB-lite"/>
    </source>
</evidence>
<dbReference type="KEGG" id="pchm:VFPPC_14681"/>
<dbReference type="Proteomes" id="UP000078397">
    <property type="component" value="Unassembled WGS sequence"/>
</dbReference>
<feature type="compositionally biased region" description="Basic and acidic residues" evidence="1">
    <location>
        <begin position="65"/>
        <end position="78"/>
    </location>
</feature>
<name>A0A179FDK7_METCM</name>
<feature type="compositionally biased region" description="Basic and acidic residues" evidence="1">
    <location>
        <begin position="1"/>
        <end position="10"/>
    </location>
</feature>
<dbReference type="AlphaFoldDB" id="A0A179FDK7"/>
<feature type="compositionally biased region" description="Pro residues" evidence="1">
    <location>
        <begin position="15"/>
        <end position="26"/>
    </location>
</feature>
<reference evidence="2 3" key="1">
    <citation type="journal article" date="2016" name="PLoS Pathog.">
        <title>Biosynthesis of antibiotic leucinostatins in bio-control fungus Purpureocillium lilacinum and their inhibition on phytophthora revealed by genome mining.</title>
        <authorList>
            <person name="Wang G."/>
            <person name="Liu Z."/>
            <person name="Lin R."/>
            <person name="Li E."/>
            <person name="Mao Z."/>
            <person name="Ling J."/>
            <person name="Yang Y."/>
            <person name="Yin W.B."/>
            <person name="Xie B."/>
        </authorList>
    </citation>
    <scope>NUCLEOTIDE SEQUENCE [LARGE SCALE GENOMIC DNA]</scope>
    <source>
        <strain evidence="2">170</strain>
    </source>
</reference>
<dbReference type="GeneID" id="28856443"/>
<dbReference type="RefSeq" id="XP_018141018.1">
    <property type="nucleotide sequence ID" value="XM_018292449.1"/>
</dbReference>
<feature type="region of interest" description="Disordered" evidence="1">
    <location>
        <begin position="1"/>
        <end position="82"/>
    </location>
</feature>
<gene>
    <name evidence="2" type="ORF">VFPPC_14681</name>
</gene>
<organism evidence="2 3">
    <name type="scientific">Pochonia chlamydosporia 170</name>
    <dbReference type="NCBI Taxonomy" id="1380566"/>
    <lineage>
        <taxon>Eukaryota</taxon>
        <taxon>Fungi</taxon>
        <taxon>Dikarya</taxon>
        <taxon>Ascomycota</taxon>
        <taxon>Pezizomycotina</taxon>
        <taxon>Sordariomycetes</taxon>
        <taxon>Hypocreomycetidae</taxon>
        <taxon>Hypocreales</taxon>
        <taxon>Clavicipitaceae</taxon>
        <taxon>Pochonia</taxon>
    </lineage>
</organism>
<evidence type="ECO:0000313" key="2">
    <source>
        <dbReference type="EMBL" id="OAQ63438.1"/>
    </source>
</evidence>